<feature type="domain" description="POTRA" evidence="9">
    <location>
        <begin position="76"/>
        <end position="142"/>
    </location>
</feature>
<evidence type="ECO:0000259" key="9">
    <source>
        <dbReference type="Pfam" id="PF08478"/>
    </source>
</evidence>
<evidence type="ECO:0000256" key="1">
    <source>
        <dbReference type="ARBA" id="ARBA00022475"/>
    </source>
</evidence>
<evidence type="ECO:0000256" key="4">
    <source>
        <dbReference type="ARBA" id="ARBA00022692"/>
    </source>
</evidence>
<gene>
    <name evidence="7" type="primary">ftsQ</name>
    <name evidence="10" type="ORF">SAMN05444370_10546</name>
</gene>
<dbReference type="Pfam" id="PF08478">
    <property type="entry name" value="POTRA_1"/>
    <property type="match status" value="1"/>
</dbReference>
<keyword evidence="5 7" id="KW-1133">Transmembrane helix</keyword>
<evidence type="ECO:0000256" key="7">
    <source>
        <dbReference type="HAMAP-Rule" id="MF_00911"/>
    </source>
</evidence>
<name>A0A1H4B737_9RHOB</name>
<dbReference type="GO" id="GO:0090529">
    <property type="term" value="P:cell septum assembly"/>
    <property type="evidence" value="ECO:0007669"/>
    <property type="project" value="InterPro"/>
</dbReference>
<comment type="similarity">
    <text evidence="7">Belongs to the FtsQ/DivIB family. FtsQ subfamily.</text>
</comment>
<dbReference type="GO" id="GO:0032153">
    <property type="term" value="C:cell division site"/>
    <property type="evidence" value="ECO:0007669"/>
    <property type="project" value="UniProtKB-UniRule"/>
</dbReference>
<dbReference type="RefSeq" id="WP_093252842.1">
    <property type="nucleotide sequence ID" value="NZ_FNQM01000005.1"/>
</dbReference>
<keyword evidence="1 7" id="KW-1003">Cell membrane</keyword>
<evidence type="ECO:0000313" key="10">
    <source>
        <dbReference type="EMBL" id="SEA43778.1"/>
    </source>
</evidence>
<dbReference type="PANTHER" id="PTHR35851:SF1">
    <property type="entry name" value="CELL DIVISION PROTEIN FTSQ"/>
    <property type="match status" value="1"/>
</dbReference>
<comment type="subcellular location">
    <subcellularLocation>
        <location evidence="7">Cell inner membrane</location>
        <topology evidence="7">Single-pass type II membrane protein</topology>
    </subcellularLocation>
    <text evidence="7">Localizes to the division septum.</text>
</comment>
<keyword evidence="3 7" id="KW-0132">Cell division</keyword>
<dbReference type="Gene3D" id="3.10.20.310">
    <property type="entry name" value="membrane protein fhac"/>
    <property type="match status" value="1"/>
</dbReference>
<keyword evidence="7" id="KW-0472">Membrane</keyword>
<dbReference type="GO" id="GO:0043093">
    <property type="term" value="P:FtsZ-dependent cytokinesis"/>
    <property type="evidence" value="ECO:0007669"/>
    <property type="project" value="UniProtKB-UniRule"/>
</dbReference>
<evidence type="ECO:0000259" key="8">
    <source>
        <dbReference type="Pfam" id="PF03799"/>
    </source>
</evidence>
<feature type="domain" description="Cell division protein FtsQ/DivIB C-terminal" evidence="8">
    <location>
        <begin position="148"/>
        <end position="267"/>
    </location>
</feature>
<dbReference type="HAMAP" id="MF_00911">
    <property type="entry name" value="FtsQ_subfam"/>
    <property type="match status" value="1"/>
</dbReference>
<evidence type="ECO:0000256" key="2">
    <source>
        <dbReference type="ARBA" id="ARBA00022519"/>
    </source>
</evidence>
<dbReference type="InterPro" id="IPR013685">
    <property type="entry name" value="POTRA_FtsQ_type"/>
</dbReference>
<dbReference type="Pfam" id="PF03799">
    <property type="entry name" value="FtsQ_DivIB_C"/>
    <property type="match status" value="1"/>
</dbReference>
<reference evidence="10 11" key="1">
    <citation type="submission" date="2016-10" db="EMBL/GenBank/DDBJ databases">
        <authorList>
            <person name="de Groot N.N."/>
        </authorList>
    </citation>
    <scope>NUCLEOTIDE SEQUENCE [LARGE SCALE GENOMIC DNA]</scope>
    <source>
        <strain evidence="10 11">DSM 15345</strain>
    </source>
</reference>
<protein>
    <recommendedName>
        <fullName evidence="7">Cell division protein FtsQ</fullName>
    </recommendedName>
</protein>
<dbReference type="Proteomes" id="UP000198703">
    <property type="component" value="Unassembled WGS sequence"/>
</dbReference>
<evidence type="ECO:0000256" key="6">
    <source>
        <dbReference type="ARBA" id="ARBA00023306"/>
    </source>
</evidence>
<comment type="function">
    <text evidence="7">Essential cell division protein.</text>
</comment>
<organism evidence="10 11">
    <name type="scientific">Rubrimonas cliftonensis</name>
    <dbReference type="NCBI Taxonomy" id="89524"/>
    <lineage>
        <taxon>Bacteria</taxon>
        <taxon>Pseudomonadati</taxon>
        <taxon>Pseudomonadota</taxon>
        <taxon>Alphaproteobacteria</taxon>
        <taxon>Rhodobacterales</taxon>
        <taxon>Paracoccaceae</taxon>
        <taxon>Rubrimonas</taxon>
    </lineage>
</organism>
<dbReference type="PANTHER" id="PTHR35851">
    <property type="entry name" value="CELL DIVISION PROTEIN FTSQ"/>
    <property type="match status" value="1"/>
</dbReference>
<dbReference type="STRING" id="89524.SAMN05444370_10546"/>
<keyword evidence="2 7" id="KW-0997">Cell inner membrane</keyword>
<accession>A0A1H4B737</accession>
<proteinExistence type="inferred from homology"/>
<evidence type="ECO:0000256" key="5">
    <source>
        <dbReference type="ARBA" id="ARBA00022989"/>
    </source>
</evidence>
<dbReference type="InterPro" id="IPR026579">
    <property type="entry name" value="FtsQ"/>
</dbReference>
<dbReference type="AlphaFoldDB" id="A0A1H4B737"/>
<evidence type="ECO:0000313" key="11">
    <source>
        <dbReference type="Proteomes" id="UP000198703"/>
    </source>
</evidence>
<dbReference type="GO" id="GO:0005886">
    <property type="term" value="C:plasma membrane"/>
    <property type="evidence" value="ECO:0007669"/>
    <property type="project" value="UniProtKB-SubCell"/>
</dbReference>
<keyword evidence="11" id="KW-1185">Reference proteome</keyword>
<keyword evidence="6 7" id="KW-0131">Cell cycle</keyword>
<dbReference type="OrthoDB" id="9783091at2"/>
<dbReference type="InterPro" id="IPR005548">
    <property type="entry name" value="Cell_div_FtsQ/DivIB_C"/>
</dbReference>
<evidence type="ECO:0000256" key="3">
    <source>
        <dbReference type="ARBA" id="ARBA00022618"/>
    </source>
</evidence>
<dbReference type="EMBL" id="FNQM01000005">
    <property type="protein sequence ID" value="SEA43778.1"/>
    <property type="molecule type" value="Genomic_DNA"/>
</dbReference>
<keyword evidence="4 7" id="KW-0812">Transmembrane</keyword>
<sequence>MRPVSSGARPAEPGRLRRRLNRLWRRRWVRRAATTHLPALALAAAAAMLASDPAVHAAAQAKLAEARAALTARPEFAIRRIKVAGADAGLEGEILAALTDATGASSLDLDPAVVRRRVESLGWVAGAEVHLEAPEALRVIVRQRKAAAIWRIEGEPVLVDAGGAVIEPAFSRADHAELPLVVGPGAAEAVADALAVLTVSGPLRPRVVALTRIGARRWDVALLGPAPGETMTLMLPETGAPAAMAQAARMHERIALFDRDLAAVDLRLPGRPTVRLTERALTGLQKENQT</sequence>